<dbReference type="InterPro" id="IPR036962">
    <property type="entry name" value="Glyco_hydro_3_N_sf"/>
</dbReference>
<dbReference type="PANTHER" id="PTHR30620">
    <property type="entry name" value="PERIPLASMIC BETA-GLUCOSIDASE-RELATED"/>
    <property type="match status" value="1"/>
</dbReference>
<gene>
    <name evidence="7" type="ORF">Plil01_000559800</name>
</gene>
<organism evidence="7 8">
    <name type="scientific">Phytophthora lilii</name>
    <dbReference type="NCBI Taxonomy" id="2077276"/>
    <lineage>
        <taxon>Eukaryota</taxon>
        <taxon>Sar</taxon>
        <taxon>Stramenopiles</taxon>
        <taxon>Oomycota</taxon>
        <taxon>Peronosporomycetes</taxon>
        <taxon>Peronosporales</taxon>
        <taxon>Peronosporaceae</taxon>
        <taxon>Phytophthora</taxon>
    </lineage>
</organism>
<accession>A0A9W6TMA5</accession>
<keyword evidence="4" id="KW-0732">Signal</keyword>
<comment type="catalytic activity">
    <reaction evidence="1">
        <text>Hydrolysis of terminal, non-reducing beta-D-glucosyl residues with release of beta-D-glucose.</text>
        <dbReference type="EC" id="3.2.1.21"/>
    </reaction>
</comment>
<dbReference type="GO" id="GO:0008422">
    <property type="term" value="F:beta-glucosidase activity"/>
    <property type="evidence" value="ECO:0007669"/>
    <property type="project" value="UniProtKB-EC"/>
</dbReference>
<keyword evidence="5" id="KW-0378">Hydrolase</keyword>
<dbReference type="InterPro" id="IPR051915">
    <property type="entry name" value="Cellulose_Degrad_GH3"/>
</dbReference>
<dbReference type="EC" id="3.2.1.21" evidence="3"/>
<dbReference type="InterPro" id="IPR017853">
    <property type="entry name" value="GH"/>
</dbReference>
<dbReference type="Proteomes" id="UP001165083">
    <property type="component" value="Unassembled WGS sequence"/>
</dbReference>
<dbReference type="SUPFAM" id="SSF51445">
    <property type="entry name" value="(Trans)glycosidases"/>
    <property type="match status" value="1"/>
</dbReference>
<name>A0A9W6TMA5_9STRA</name>
<comment type="caution">
    <text evidence="7">The sequence shown here is derived from an EMBL/GenBank/DDBJ whole genome shotgun (WGS) entry which is preliminary data.</text>
</comment>
<evidence type="ECO:0000256" key="6">
    <source>
        <dbReference type="ARBA" id="ARBA00023295"/>
    </source>
</evidence>
<sequence>MRHRLRFATTAVSLYVFNGHHFVAADEWDAKVDEIMASFTNVDLAGQMTQITSYMLLNSSHQVNEEVVRGLAKHHAGSRIQEIAMEENGGHPIIYGTDAAHGNASVAACVRDVRRGPAPRFSDGSRHDSRFFIQSYPEAACMKHWIAYTWNPTGHDKDGVEMSDYDLMNTYFPSFKAAVDAGLLTGMENYISVNGVPVIQNYDEATVQ</sequence>
<evidence type="ECO:0000313" key="7">
    <source>
        <dbReference type="EMBL" id="GMF15972.1"/>
    </source>
</evidence>
<dbReference type="GO" id="GO:0009251">
    <property type="term" value="P:glucan catabolic process"/>
    <property type="evidence" value="ECO:0007669"/>
    <property type="project" value="TreeGrafter"/>
</dbReference>
<dbReference type="OrthoDB" id="122702at2759"/>
<evidence type="ECO:0000256" key="2">
    <source>
        <dbReference type="ARBA" id="ARBA00005336"/>
    </source>
</evidence>
<keyword evidence="6" id="KW-0326">Glycosidase</keyword>
<protein>
    <recommendedName>
        <fullName evidence="3">beta-glucosidase</fullName>
        <ecNumber evidence="3">3.2.1.21</ecNumber>
    </recommendedName>
</protein>
<dbReference type="PANTHER" id="PTHR30620:SF16">
    <property type="entry name" value="LYSOSOMAL BETA GLUCOSIDASE"/>
    <property type="match status" value="1"/>
</dbReference>
<dbReference type="Gene3D" id="3.20.20.300">
    <property type="entry name" value="Glycoside hydrolase, family 3, N-terminal domain"/>
    <property type="match status" value="1"/>
</dbReference>
<evidence type="ECO:0000313" key="8">
    <source>
        <dbReference type="Proteomes" id="UP001165083"/>
    </source>
</evidence>
<evidence type="ECO:0000256" key="1">
    <source>
        <dbReference type="ARBA" id="ARBA00000448"/>
    </source>
</evidence>
<proteinExistence type="inferred from homology"/>
<evidence type="ECO:0000256" key="4">
    <source>
        <dbReference type="ARBA" id="ARBA00022729"/>
    </source>
</evidence>
<reference evidence="7" key="1">
    <citation type="submission" date="2023-04" db="EMBL/GenBank/DDBJ databases">
        <title>Phytophthora lilii NBRC 32176.</title>
        <authorList>
            <person name="Ichikawa N."/>
            <person name="Sato H."/>
            <person name="Tonouchi N."/>
        </authorList>
    </citation>
    <scope>NUCLEOTIDE SEQUENCE</scope>
    <source>
        <strain evidence="7">NBRC 32176</strain>
    </source>
</reference>
<keyword evidence="8" id="KW-1185">Reference proteome</keyword>
<comment type="similarity">
    <text evidence="2">Belongs to the glycosyl hydrolase 3 family.</text>
</comment>
<dbReference type="AlphaFoldDB" id="A0A9W6TMA5"/>
<evidence type="ECO:0000256" key="3">
    <source>
        <dbReference type="ARBA" id="ARBA00012744"/>
    </source>
</evidence>
<dbReference type="EMBL" id="BSXW01000236">
    <property type="protein sequence ID" value="GMF15972.1"/>
    <property type="molecule type" value="Genomic_DNA"/>
</dbReference>
<evidence type="ECO:0000256" key="5">
    <source>
        <dbReference type="ARBA" id="ARBA00022801"/>
    </source>
</evidence>